<dbReference type="AlphaFoldDB" id="A0A426YXG5"/>
<name>A0A426YXG5_ENSVE</name>
<gene>
    <name evidence="1" type="ORF">B296_00025227</name>
</gene>
<evidence type="ECO:0000313" key="1">
    <source>
        <dbReference type="EMBL" id="RRT56426.1"/>
    </source>
</evidence>
<dbReference type="EMBL" id="AMZH03009644">
    <property type="protein sequence ID" value="RRT56426.1"/>
    <property type="molecule type" value="Genomic_DNA"/>
</dbReference>
<reference evidence="1 2" key="1">
    <citation type="journal article" date="2014" name="Agronomy (Basel)">
        <title>A Draft Genome Sequence for Ensete ventricosum, the Drought-Tolerant Tree Against Hunger.</title>
        <authorList>
            <person name="Harrison J."/>
            <person name="Moore K.A."/>
            <person name="Paszkiewicz K."/>
            <person name="Jones T."/>
            <person name="Grant M."/>
            <person name="Ambacheew D."/>
            <person name="Muzemil S."/>
            <person name="Studholme D.J."/>
        </authorList>
    </citation>
    <scope>NUCLEOTIDE SEQUENCE [LARGE SCALE GENOMIC DNA]</scope>
</reference>
<proteinExistence type="predicted"/>
<dbReference type="Proteomes" id="UP000287651">
    <property type="component" value="Unassembled WGS sequence"/>
</dbReference>
<evidence type="ECO:0000313" key="2">
    <source>
        <dbReference type="Proteomes" id="UP000287651"/>
    </source>
</evidence>
<sequence>MTGRWATRRAINIADGVGEDAIMCCWQKKKRKEEVKLVVGATLGTRRWGKLPGNYDVFKREIGRGEEDTAGWKGLRVAARKATTVAACGRGSSRGGRRRGSRRGGLLLQELLVRMGEEGDERSVGCVSQRRAHTTLSLVAGVLKQGMRRGGRRAFGDRPYSGRRS</sequence>
<organism evidence="1 2">
    <name type="scientific">Ensete ventricosum</name>
    <name type="common">Abyssinian banana</name>
    <name type="synonym">Musa ensete</name>
    <dbReference type="NCBI Taxonomy" id="4639"/>
    <lineage>
        <taxon>Eukaryota</taxon>
        <taxon>Viridiplantae</taxon>
        <taxon>Streptophyta</taxon>
        <taxon>Embryophyta</taxon>
        <taxon>Tracheophyta</taxon>
        <taxon>Spermatophyta</taxon>
        <taxon>Magnoliopsida</taxon>
        <taxon>Liliopsida</taxon>
        <taxon>Zingiberales</taxon>
        <taxon>Musaceae</taxon>
        <taxon>Ensete</taxon>
    </lineage>
</organism>
<comment type="caution">
    <text evidence="1">The sequence shown here is derived from an EMBL/GenBank/DDBJ whole genome shotgun (WGS) entry which is preliminary data.</text>
</comment>
<protein>
    <submittedName>
        <fullName evidence="1">Uncharacterized protein</fullName>
    </submittedName>
</protein>
<accession>A0A426YXG5</accession>